<dbReference type="EC" id="2.7.13.3" evidence="2"/>
<dbReference type="SMART" id="SM00086">
    <property type="entry name" value="PAC"/>
    <property type="match status" value="3"/>
</dbReference>
<evidence type="ECO:0000256" key="5">
    <source>
        <dbReference type="ARBA" id="ARBA00022777"/>
    </source>
</evidence>
<dbReference type="InterPro" id="IPR003018">
    <property type="entry name" value="GAF"/>
</dbReference>
<protein>
    <recommendedName>
        <fullName evidence="2">histidine kinase</fullName>
        <ecNumber evidence="2">2.7.13.3</ecNumber>
    </recommendedName>
</protein>
<feature type="domain" description="Histidine kinase" evidence="7">
    <location>
        <begin position="573"/>
        <end position="791"/>
    </location>
</feature>
<evidence type="ECO:0000259" key="8">
    <source>
        <dbReference type="PROSITE" id="PS50110"/>
    </source>
</evidence>
<dbReference type="Pfam" id="PF08447">
    <property type="entry name" value="PAS_3"/>
    <property type="match status" value="1"/>
</dbReference>
<gene>
    <name evidence="11" type="ORF">SBP02_19885</name>
</gene>
<dbReference type="InterPro" id="IPR013655">
    <property type="entry name" value="PAS_fold_3"/>
</dbReference>
<dbReference type="Pfam" id="PF02518">
    <property type="entry name" value="HATPase_c"/>
    <property type="match status" value="1"/>
</dbReference>
<dbReference type="SMART" id="SM00091">
    <property type="entry name" value="PAS"/>
    <property type="match status" value="3"/>
</dbReference>
<proteinExistence type="predicted"/>
<dbReference type="Pfam" id="PF00512">
    <property type="entry name" value="HisKA"/>
    <property type="match status" value="1"/>
</dbReference>
<dbReference type="InterPro" id="IPR001789">
    <property type="entry name" value="Sig_transdc_resp-reg_receiver"/>
</dbReference>
<dbReference type="SUPFAM" id="SSF47384">
    <property type="entry name" value="Homodimeric domain of signal transducing histidine kinase"/>
    <property type="match status" value="1"/>
</dbReference>
<evidence type="ECO:0000256" key="3">
    <source>
        <dbReference type="ARBA" id="ARBA00022553"/>
    </source>
</evidence>
<dbReference type="PANTHER" id="PTHR43047:SF72">
    <property type="entry name" value="OSMOSENSING HISTIDINE PROTEIN KINASE SLN1"/>
    <property type="match status" value="1"/>
</dbReference>
<dbReference type="PANTHER" id="PTHR43047">
    <property type="entry name" value="TWO-COMPONENT HISTIDINE PROTEIN KINASE"/>
    <property type="match status" value="1"/>
</dbReference>
<dbReference type="Proteomes" id="UP001305928">
    <property type="component" value="Chromosome"/>
</dbReference>
<feature type="modified residue" description="4-aspartylphosphate" evidence="6">
    <location>
        <position position="857"/>
    </location>
</feature>
<dbReference type="SUPFAM" id="SSF55785">
    <property type="entry name" value="PYP-like sensor domain (PAS domain)"/>
    <property type="match status" value="3"/>
</dbReference>
<evidence type="ECO:0000259" key="9">
    <source>
        <dbReference type="PROSITE" id="PS50112"/>
    </source>
</evidence>
<dbReference type="InterPro" id="IPR036890">
    <property type="entry name" value="HATPase_C_sf"/>
</dbReference>
<dbReference type="InterPro" id="IPR003661">
    <property type="entry name" value="HisK_dim/P_dom"/>
</dbReference>
<name>A0ABZ0PVQ6_9PSED</name>
<accession>A0ABZ0PVQ6</accession>
<dbReference type="RefSeq" id="WP_318644125.1">
    <property type="nucleotide sequence ID" value="NZ_CP137892.1"/>
</dbReference>
<dbReference type="CDD" id="cd00082">
    <property type="entry name" value="HisKA"/>
    <property type="match status" value="1"/>
</dbReference>
<dbReference type="SMART" id="SM00448">
    <property type="entry name" value="REC"/>
    <property type="match status" value="2"/>
</dbReference>
<dbReference type="InterPro" id="IPR005467">
    <property type="entry name" value="His_kinase_dom"/>
</dbReference>
<feature type="modified residue" description="4-aspartylphosphate" evidence="6">
    <location>
        <position position="980"/>
    </location>
</feature>
<sequence length="1050" mass="114578">MNPMPNGAPLPSDEAARLAELHQYALLDSPAEQAYDDLTQLAAQLCDTPIALISLVDEQRQWFKSRVGLDACETPRQFAFCAHAILADRLFEVGNALEDPRFHDNPLVTGAPHIRFYAGMPLTTGSGHRLGTLCVIDSHPRQLTAQQRDGLQRLARQVVQLCELRLSNRRQVEQAALQRAILSSAGSAILTTDPAGSIISINPAAEQLFGYRQHQLLGQPLVPTLLSAAQLAGHSAGGASPAGADSDLAALLASAACDPKEPLEWTYPRRDGSRLSLLLTISAIHGPVDQLLGFVIIAQDLSPLAAAQQRLRHIAAQIPGMVFQAQLHSQGTVLFPYASAGIEDIYGLAPGDVRARSTAIFAAIHPDDRAAVTASILRSAEELSQWQQQYRVQHPRKGLIWVEGKATPQRQDDGSVVWHGVLTDISARMQQQAELERQEEMNRRLLEALAEGVVACDAQGNLTLFNETARQWHGTDVGQLPPEQWGEYYDLFEADGLTPLDSARVPLLRALRGERVRQSEISIVAKGQAPRLVTTNADPLYAPDGRQLGAVAVMHDITEHRRIERLQREFVSAVSHELRTPLTSIAGSLGLIQGGALGQLPAEMQQMLEIAHHNSLRLSHLINDLLDMDKLVAGKMSFELEDLALRTLLDDSRVSNQAYADQHGVHLVQGPTPEVRVRTDAMRVQQVLANFLSNAIKFSPRGAQVQLSAAMRGQRVRISVSDQGPGIAEQFRARIFQKFSQADATDSRQKGGTGLGLAISKELIERLGGRIGFDSVEGQGATFWFELPTLDAPHAEPGPDGENDPRPCLLVVEDDADIAQLLDQLLRQAGYRVVLAASLQQARTRLTQQPFAALTLDLSLPDGNGLQLIRELRDAPATAELPVLVISAACEDGRLKLQGGVQAIDWLDKPFDPQRLLSRIRLALQGLPGRPRVLHIEDDADLRLVIAEQGRGLAEFVAAGSLKEARQRLQQGRFDLVLLDLGLPDGNGVELLEDLHQQHPELPVVVLSAQELPAEQFGRVEAALAKSRGNAQHFLQLLGRLLPAKENRHA</sequence>
<dbReference type="SUPFAM" id="SSF55874">
    <property type="entry name" value="ATPase domain of HSP90 chaperone/DNA topoisomerase II/histidine kinase"/>
    <property type="match status" value="1"/>
</dbReference>
<comment type="catalytic activity">
    <reaction evidence="1">
        <text>ATP + protein L-histidine = ADP + protein N-phospho-L-histidine.</text>
        <dbReference type="EC" id="2.7.13.3"/>
    </reaction>
</comment>
<dbReference type="SUPFAM" id="SSF52172">
    <property type="entry name" value="CheY-like"/>
    <property type="match status" value="2"/>
</dbReference>
<keyword evidence="12" id="KW-1185">Reference proteome</keyword>
<evidence type="ECO:0000256" key="4">
    <source>
        <dbReference type="ARBA" id="ARBA00022679"/>
    </source>
</evidence>
<dbReference type="SMART" id="SM00387">
    <property type="entry name" value="HATPase_c"/>
    <property type="match status" value="1"/>
</dbReference>
<dbReference type="CDD" id="cd16922">
    <property type="entry name" value="HATPase_EvgS-ArcB-TorS-like"/>
    <property type="match status" value="1"/>
</dbReference>
<dbReference type="Pfam" id="PF01590">
    <property type="entry name" value="GAF"/>
    <property type="match status" value="1"/>
</dbReference>
<reference evidence="11 12" key="1">
    <citation type="submission" date="2023-11" db="EMBL/GenBank/DDBJ databases">
        <title>Complete genome of Pseudomonas benzenivorans BA3361.</title>
        <authorList>
            <person name="Shin S.Y."/>
            <person name="Song J."/>
            <person name="Kang H."/>
        </authorList>
    </citation>
    <scope>NUCLEOTIDE SEQUENCE [LARGE SCALE GENOMIC DNA]</scope>
    <source>
        <strain evidence="11 12">HNIBRBA3361</strain>
    </source>
</reference>
<dbReference type="NCBIfam" id="TIGR00229">
    <property type="entry name" value="sensory_box"/>
    <property type="match status" value="3"/>
</dbReference>
<feature type="domain" description="PAC" evidence="10">
    <location>
        <begin position="261"/>
        <end position="313"/>
    </location>
</feature>
<dbReference type="InterPro" id="IPR003594">
    <property type="entry name" value="HATPase_dom"/>
</dbReference>
<dbReference type="SUPFAM" id="SSF55781">
    <property type="entry name" value="GAF domain-like"/>
    <property type="match status" value="1"/>
</dbReference>
<dbReference type="Gene3D" id="1.10.287.130">
    <property type="match status" value="1"/>
</dbReference>
<dbReference type="Gene3D" id="3.40.50.2300">
    <property type="match status" value="2"/>
</dbReference>
<dbReference type="Gene3D" id="3.30.450.40">
    <property type="match status" value="1"/>
</dbReference>
<evidence type="ECO:0000256" key="1">
    <source>
        <dbReference type="ARBA" id="ARBA00000085"/>
    </source>
</evidence>
<dbReference type="Pfam" id="PF08448">
    <property type="entry name" value="PAS_4"/>
    <property type="match status" value="1"/>
</dbReference>
<organism evidence="11 12">
    <name type="scientific">Pseudomonas benzenivorans</name>
    <dbReference type="NCBI Taxonomy" id="556533"/>
    <lineage>
        <taxon>Bacteria</taxon>
        <taxon>Pseudomonadati</taxon>
        <taxon>Pseudomonadota</taxon>
        <taxon>Gammaproteobacteria</taxon>
        <taxon>Pseudomonadales</taxon>
        <taxon>Pseudomonadaceae</taxon>
        <taxon>Pseudomonas</taxon>
    </lineage>
</organism>
<feature type="domain" description="PAC" evidence="10">
    <location>
        <begin position="517"/>
        <end position="569"/>
    </location>
</feature>
<dbReference type="InterPro" id="IPR013656">
    <property type="entry name" value="PAS_4"/>
</dbReference>
<dbReference type="InterPro" id="IPR000014">
    <property type="entry name" value="PAS"/>
</dbReference>
<feature type="domain" description="Response regulatory" evidence="8">
    <location>
        <begin position="932"/>
        <end position="1041"/>
    </location>
</feature>
<dbReference type="InterPro" id="IPR000700">
    <property type="entry name" value="PAS-assoc_C"/>
</dbReference>
<dbReference type="PROSITE" id="PS50113">
    <property type="entry name" value="PAC"/>
    <property type="match status" value="3"/>
</dbReference>
<evidence type="ECO:0000313" key="12">
    <source>
        <dbReference type="Proteomes" id="UP001305928"/>
    </source>
</evidence>
<dbReference type="EMBL" id="CP137892">
    <property type="protein sequence ID" value="WPC04986.1"/>
    <property type="molecule type" value="Genomic_DNA"/>
</dbReference>
<dbReference type="SMART" id="SM00388">
    <property type="entry name" value="HisKA"/>
    <property type="match status" value="1"/>
</dbReference>
<dbReference type="InterPro" id="IPR011006">
    <property type="entry name" value="CheY-like_superfamily"/>
</dbReference>
<dbReference type="PROSITE" id="PS50110">
    <property type="entry name" value="RESPONSE_REGULATORY"/>
    <property type="match status" value="2"/>
</dbReference>
<keyword evidence="5" id="KW-0418">Kinase</keyword>
<evidence type="ECO:0000259" key="10">
    <source>
        <dbReference type="PROSITE" id="PS50113"/>
    </source>
</evidence>
<evidence type="ECO:0000259" key="7">
    <source>
        <dbReference type="PROSITE" id="PS50109"/>
    </source>
</evidence>
<evidence type="ECO:0000313" key="11">
    <source>
        <dbReference type="EMBL" id="WPC04986.1"/>
    </source>
</evidence>
<dbReference type="InterPro" id="IPR029016">
    <property type="entry name" value="GAF-like_dom_sf"/>
</dbReference>
<keyword evidence="3 6" id="KW-0597">Phosphoprotein</keyword>
<feature type="domain" description="PAS" evidence="9">
    <location>
        <begin position="174"/>
        <end position="222"/>
    </location>
</feature>
<dbReference type="SMART" id="SM00065">
    <property type="entry name" value="GAF"/>
    <property type="match status" value="1"/>
</dbReference>
<feature type="domain" description="Response regulatory" evidence="8">
    <location>
        <begin position="808"/>
        <end position="924"/>
    </location>
</feature>
<dbReference type="InterPro" id="IPR035965">
    <property type="entry name" value="PAS-like_dom_sf"/>
</dbReference>
<feature type="domain" description="PAC" evidence="10">
    <location>
        <begin position="386"/>
        <end position="437"/>
    </location>
</feature>
<dbReference type="InterPro" id="IPR001610">
    <property type="entry name" value="PAC"/>
</dbReference>
<feature type="domain" description="PAS" evidence="9">
    <location>
        <begin position="438"/>
        <end position="514"/>
    </location>
</feature>
<dbReference type="PRINTS" id="PR00344">
    <property type="entry name" value="BCTRLSENSOR"/>
</dbReference>
<keyword evidence="4" id="KW-0808">Transferase</keyword>
<feature type="domain" description="PAS" evidence="9">
    <location>
        <begin position="307"/>
        <end position="384"/>
    </location>
</feature>
<dbReference type="Gene3D" id="3.30.450.20">
    <property type="entry name" value="PAS domain"/>
    <property type="match status" value="3"/>
</dbReference>
<dbReference type="Pfam" id="PF13426">
    <property type="entry name" value="PAS_9"/>
    <property type="match status" value="1"/>
</dbReference>
<evidence type="ECO:0000256" key="6">
    <source>
        <dbReference type="PROSITE-ProRule" id="PRU00169"/>
    </source>
</evidence>
<dbReference type="Gene3D" id="3.30.565.10">
    <property type="entry name" value="Histidine kinase-like ATPase, C-terminal domain"/>
    <property type="match status" value="1"/>
</dbReference>
<dbReference type="CDD" id="cd00156">
    <property type="entry name" value="REC"/>
    <property type="match status" value="1"/>
</dbReference>
<dbReference type="PROSITE" id="PS50109">
    <property type="entry name" value="HIS_KIN"/>
    <property type="match status" value="1"/>
</dbReference>
<dbReference type="InterPro" id="IPR004358">
    <property type="entry name" value="Sig_transdc_His_kin-like_C"/>
</dbReference>
<dbReference type="PROSITE" id="PS50112">
    <property type="entry name" value="PAS"/>
    <property type="match status" value="3"/>
</dbReference>
<evidence type="ECO:0000256" key="2">
    <source>
        <dbReference type="ARBA" id="ARBA00012438"/>
    </source>
</evidence>
<dbReference type="CDD" id="cd00130">
    <property type="entry name" value="PAS"/>
    <property type="match status" value="3"/>
</dbReference>
<dbReference type="Pfam" id="PF00072">
    <property type="entry name" value="Response_reg"/>
    <property type="match status" value="2"/>
</dbReference>
<dbReference type="InterPro" id="IPR036097">
    <property type="entry name" value="HisK_dim/P_sf"/>
</dbReference>